<evidence type="ECO:0000313" key="2">
    <source>
        <dbReference type="EMBL" id="SDT93705.1"/>
    </source>
</evidence>
<feature type="compositionally biased region" description="Pro residues" evidence="1">
    <location>
        <begin position="62"/>
        <end position="76"/>
    </location>
</feature>
<keyword evidence="3" id="KW-1185">Reference proteome</keyword>
<name>A0A1H2EEY7_9GAMM</name>
<reference evidence="3" key="1">
    <citation type="submission" date="2016-10" db="EMBL/GenBank/DDBJ databases">
        <authorList>
            <person name="Varghese N."/>
            <person name="Submissions S."/>
        </authorList>
    </citation>
    <scope>NUCLEOTIDE SEQUENCE [LARGE SCALE GENOMIC DNA]</scope>
    <source>
        <strain evidence="3">CECT 8338</strain>
    </source>
</reference>
<sequence>MLDQLPPHGTTPASRPAAPSGGAAAEQAVDDLDLRLQQAKEQSLNYQILRRTFKINSNDALPPSPTPPQTDSPPPESVATVTNTAPLTTDVDAVLLSIEQRSLEIDIGDREPEVVDPLILNLDGGPITTSGLEHGVSFDLSADGRLQQISVPTGENYLLALDRNTNGRIDDGRELFGDQHGAAHGFAELARLDDNGDGRIDQQDQVFEQLQLLRFRIDGSQQLGSLRDAGIHSVSLDYRNHEIALNRYDRISQLGKMTMNDGSERIAADVLLAARNYA</sequence>
<dbReference type="STRING" id="1434072.SAMN05216210_0658"/>
<organism evidence="2 3">
    <name type="scientific">Halopseudomonas salegens</name>
    <dbReference type="NCBI Taxonomy" id="1434072"/>
    <lineage>
        <taxon>Bacteria</taxon>
        <taxon>Pseudomonadati</taxon>
        <taxon>Pseudomonadota</taxon>
        <taxon>Gammaproteobacteria</taxon>
        <taxon>Pseudomonadales</taxon>
        <taxon>Pseudomonadaceae</taxon>
        <taxon>Halopseudomonas</taxon>
    </lineage>
</organism>
<protein>
    <submittedName>
        <fullName evidence="2">Uncharacterized protein</fullName>
    </submittedName>
</protein>
<evidence type="ECO:0000313" key="3">
    <source>
        <dbReference type="Proteomes" id="UP000243924"/>
    </source>
</evidence>
<dbReference type="AlphaFoldDB" id="A0A1H2EEY7"/>
<dbReference type="EMBL" id="LT629787">
    <property type="protein sequence ID" value="SDT93705.1"/>
    <property type="molecule type" value="Genomic_DNA"/>
</dbReference>
<feature type="region of interest" description="Disordered" evidence="1">
    <location>
        <begin position="56"/>
        <end position="81"/>
    </location>
</feature>
<dbReference type="OrthoDB" id="1676884at2"/>
<feature type="region of interest" description="Disordered" evidence="1">
    <location>
        <begin position="1"/>
        <end position="28"/>
    </location>
</feature>
<feature type="compositionally biased region" description="Low complexity" evidence="1">
    <location>
        <begin position="10"/>
        <end position="25"/>
    </location>
</feature>
<dbReference type="RefSeq" id="WP_092384112.1">
    <property type="nucleotide sequence ID" value="NZ_LT629787.1"/>
</dbReference>
<gene>
    <name evidence="2" type="ORF">SAMN05216210_0658</name>
</gene>
<dbReference type="Proteomes" id="UP000243924">
    <property type="component" value="Chromosome I"/>
</dbReference>
<dbReference type="PANTHER" id="PTHR39431">
    <property type="entry name" value="FRPA/C-RELATED PROTEIN"/>
    <property type="match status" value="1"/>
</dbReference>
<accession>A0A1H2EEY7</accession>
<evidence type="ECO:0000256" key="1">
    <source>
        <dbReference type="SAM" id="MobiDB-lite"/>
    </source>
</evidence>
<proteinExistence type="predicted"/>
<dbReference type="PANTHER" id="PTHR39431:SF1">
    <property type="entry name" value="FRPA_C-RELATED PROTEIN"/>
    <property type="match status" value="1"/>
</dbReference>